<dbReference type="InterPro" id="IPR016039">
    <property type="entry name" value="Thiolase-like"/>
</dbReference>
<feature type="region of interest" description="Disordered" evidence="10">
    <location>
        <begin position="3579"/>
        <end position="3606"/>
    </location>
</feature>
<feature type="region of interest" description="Disordered" evidence="10">
    <location>
        <begin position="4343"/>
        <end position="4387"/>
    </location>
</feature>
<feature type="region of interest" description="Disordered" evidence="10">
    <location>
        <begin position="2421"/>
        <end position="2455"/>
    </location>
</feature>
<dbReference type="InterPro" id="IPR049900">
    <property type="entry name" value="PKS_mFAS_DH"/>
</dbReference>
<evidence type="ECO:0000256" key="6">
    <source>
        <dbReference type="ARBA" id="ARBA00022679"/>
    </source>
</evidence>
<dbReference type="Gene3D" id="3.40.50.720">
    <property type="entry name" value="NAD(P)-binding Rossmann-like Domain"/>
    <property type="match status" value="3"/>
</dbReference>
<dbReference type="PROSITE" id="PS52019">
    <property type="entry name" value="PKS_MFAS_DH"/>
    <property type="match status" value="2"/>
</dbReference>
<dbReference type="InterPro" id="IPR020841">
    <property type="entry name" value="PKS_Beta-ketoAc_synthase_dom"/>
</dbReference>
<comment type="caution">
    <text evidence="14">The sequence shown here is derived from an EMBL/GenBank/DDBJ whole genome shotgun (WGS) entry which is preliminary data.</text>
</comment>
<feature type="domain" description="Carrier" evidence="11">
    <location>
        <begin position="1294"/>
        <end position="1370"/>
    </location>
</feature>
<accession>A0ABT6PVJ4</accession>
<dbReference type="SMART" id="SM00822">
    <property type="entry name" value="PKS_KR"/>
    <property type="match status" value="3"/>
</dbReference>
<dbReference type="InterPro" id="IPR006162">
    <property type="entry name" value="Ppantetheine_attach_site"/>
</dbReference>
<feature type="active site" description="Proton acceptor; for dehydratase activity" evidence="9">
    <location>
        <position position="4992"/>
    </location>
</feature>
<feature type="domain" description="Carrier" evidence="11">
    <location>
        <begin position="4256"/>
        <end position="4333"/>
    </location>
</feature>
<dbReference type="SMART" id="SM01294">
    <property type="entry name" value="PKS_PP_betabranch"/>
    <property type="match status" value="3"/>
</dbReference>
<feature type="compositionally biased region" description="Low complexity" evidence="10">
    <location>
        <begin position="1383"/>
        <end position="1400"/>
    </location>
</feature>
<protein>
    <submittedName>
        <fullName evidence="14">SDR family NAD(P)-dependent oxidoreductase</fullName>
    </submittedName>
</protein>
<dbReference type="Gene3D" id="1.10.1240.100">
    <property type="match status" value="5"/>
</dbReference>
<feature type="compositionally biased region" description="Low complexity" evidence="10">
    <location>
        <begin position="3597"/>
        <end position="3606"/>
    </location>
</feature>
<dbReference type="InterPro" id="IPR018201">
    <property type="entry name" value="Ketoacyl_synth_AS"/>
</dbReference>
<dbReference type="SMART" id="SM00823">
    <property type="entry name" value="PKS_PP"/>
    <property type="match status" value="5"/>
</dbReference>
<feature type="domain" description="Carrier" evidence="11">
    <location>
        <begin position="6124"/>
        <end position="6200"/>
    </location>
</feature>
<dbReference type="CDD" id="cd08953">
    <property type="entry name" value="KR_2_SDR_x"/>
    <property type="match status" value="3"/>
</dbReference>
<evidence type="ECO:0000313" key="14">
    <source>
        <dbReference type="EMBL" id="MDI2032026.1"/>
    </source>
</evidence>
<feature type="domain" description="PKS/mFAS DH" evidence="13">
    <location>
        <begin position="4960"/>
        <end position="5232"/>
    </location>
</feature>
<dbReference type="SUPFAM" id="SSF53901">
    <property type="entry name" value="Thiolase-like"/>
    <property type="match status" value="5"/>
</dbReference>
<feature type="active site" description="Proton acceptor; for dehydratase activity" evidence="9">
    <location>
        <position position="627"/>
    </location>
</feature>
<keyword evidence="7" id="KW-0677">Repeat</keyword>
<dbReference type="InterPro" id="IPR057326">
    <property type="entry name" value="KR_dom"/>
</dbReference>
<dbReference type="Pfam" id="PF00109">
    <property type="entry name" value="ketoacyl-synt"/>
    <property type="match status" value="5"/>
</dbReference>
<evidence type="ECO:0000259" key="11">
    <source>
        <dbReference type="PROSITE" id="PS50075"/>
    </source>
</evidence>
<evidence type="ECO:0000256" key="2">
    <source>
        <dbReference type="ARBA" id="ARBA00004792"/>
    </source>
</evidence>
<dbReference type="InterPro" id="IPR014030">
    <property type="entry name" value="Ketoacyl_synth_N"/>
</dbReference>
<dbReference type="InterPro" id="IPR042104">
    <property type="entry name" value="PKS_dehydratase_sf"/>
</dbReference>
<feature type="active site" description="Proton donor; for dehydratase activity" evidence="9">
    <location>
        <position position="790"/>
    </location>
</feature>
<sequence length="6246" mass="663013">MSTEHTGDIAITGLALRFPGADTLEELYGHLTAGRSLISEVPAERWSKERWFGDARRGAEKTSSIWGGFLEGADRFDADFFAISPREAESMDPQQRFALELSWQAVEDAGYRAAELAGTRTGVFMGVCHQDYAELMEREGAATDAYFPTGTAYSIIANRVSYSLDLQGPSITNDTACSSSLVSVYEAVSALQRGECEQALAGGVNLVWSPKHFVAFSQASMLSRTGRSKAFDQDADGYVRGEGGAVLLLKPLERAVADGDPVHAVIKGVATNHGGRTSSLTVTNPSAQSELIEGLYARAGIRPDSVGYIEAHGPGTQVGDPIEVVALKRAFAALHARHGTEPRPGSTGIGSIKTNIGHLEGAAGVAGMVKVIAAMAGRTLPATVHFEQQNPMIRLDGSPFFIVAGTQEWPDAPEPRRAGVSSFGFGGTNAHVVLEEHPDGREREPIPGPHLVPLSAKNPERLRAVAHRLAEHLRGPAAEAAALRAPQELADVAHTLQIGREPMAARAAFVVDGTPELIAALEGFASGAEDAAVRGDAAAPELRAAAERWVGGDDVDWAALRGDGPRPRRVRLPGYPFDRQRYWFRVPERAPETGGALHPLLHRNTSDLVEQRYTSAFTGAEPFLAAHRVRGKRVLPAVAHLEMVRAAAERAFAEVSTGVPVVRGATWLRPVVAGAEPVEVHVALVPGETRTAFEVYAGGRDDAVVHARGSVEIAPADRPAPVDLERLRAACPERRGSDEVYAEFHEQGLEYGPAMRGLREIFSGRRELLARIEPTGDSGDGVVLAPAVLDAAFQASVALLDSGGADPAGGPAMPFALESLEVFAPCTAETWAWVRYREDAPDTFDIDVCDAEGAVRARLRGLVQRRDRSRSLVTATTGWVEQAASPEADTAEVHAFYAGRSLPDGLAATHLPLIAPDGAGEGVERTAHLVLERVQEVLRSAPRSPHRFVVLVDDRLPRHFHAPLTGLFRTVALENPLVSGRVVRVAGTARLAEVLRAEAADASGDAEVHHAADGTRRVRRPIDAATPAGPRVPPLRDGGVYWLTGGLGGLGRHVARYFARAGAVVVLSGRSEPGAALAELRESGVDAHHLVADVTDAEEVLRAARAIVREHGRLDGIVHAAGVLADEYLLRKDLDDVRGVLAPKVRGALHLDAASRELDLDFFALFSSVAGVYGGTGQADYAAANAFLDAFAEHRQVLVSAGERTGRTVAISWPLWADGGMTADEVTQEALRRRRGWEPLPTEAGLRALGGLLEDGPEHAIVAYGADPVLVPREWADPSTSDGPVQVGDQSAQELATGAVTLLKDLLGQVLHRDPGAIDGAVNLVEYGIDSLSILDMTTRLEDLFGPLSKTLFFEHTTLDGVAGYFAAEHPGTLAALLGEAGAAEPAETGEPETPATTGEPAKREHRARFARASVTAEPADDPRARRHDIAVIGLSGRYPGADDPDLLWTALAEGRHAFTEVPRDRWDHDAIYSPDREVLGKSSIRTGTFLDGIDEFDPRYFRVSKRAAEQMSPEVRLFLQAGVQALEDAGYSRETLQRDYDGDVGVLAGTMSNHYNLYGFAENLLRGAPASGSYTATLPNMLSYFYGFTGPSIFVDTMCSAASTCIHQAVQMLRAGETRMVVAGGVNLLLHPYNLISSSQEHFTTATSEIIRSYGVGADGTILGEGVGAVVLKPLAEAERDGDHVYAVIKGTALSNAGVRNGFTVPNPHMQARAIGKALDDAGVDARTIGYVEGHGSGTALGDPIEVKALTTAFRAHTEDSGYCALGSVKSNVGHLLAAAGMAGFTKVLLQLRAGKLAPSLHSEQLNPDIPFDGTPFRVQRELADWEPVTTTEDGHPVVHPRRAGVTSIGAGGMNSHIIVEEHPATAEREPGDGRDELFVFSAMTERALEESLTRFRAFLAAADESDLSAIAHTLRVGKNELPLRVAFLAADKAAALAAVDRYLAGEHDEEAALAGRDERAETPREVARTWLGGSPVDWSRVVGARPPRRVSLPAYPFERVRCWVPQHEDAPGVPAPLALRDKVHPLLGRNESDLDGLRFGLDLHFDDLRDYAFHRDGVPELVGSFAVELALGAARAGGVAGPVAVRGLRSAAVPWSRTSRLVTGFGGVLGGAASGAVFAEDTGGERTPVVEFDVHPGEPVSASAGLPEDVRAAAAEVLDRDRIAAELAEGGLVREPLFCGVAGACRLPDGRLVLEAAEPQVRRDHVRRNTTFDAPVLAAIAQGVLLEAKRSGVPRWQHQVLEIVDEVRVREAPEVAHVVLELRDGRGRVLLVDRDGAVAGELNGVRCGEGTALGAPTPTPAFAAVTAGQVVRAQVPPSPDPQEAARREPEDRDDELGSVVGELRAMAAELLKFEVGELDPHTGFDAFGFDSISLVALAKQVHARFGVELTPAVFFDESTFDALGRHLLAEFGDQVRAATAGASGSDPASETVANPPSIEDSECEGEGSFHENLPHPIAGDADTGEPIAIIGAAGRFPGARDLDEFWANLLAGRDSVGSFPVERYGPAYAKVVAESDFPKHAGALDEVDAFDAGFFGIYPREAELMDPQHRLALETVWHALEDSGRTPDALPRSTGLFFGVSGTDYATLLHAHGVAPDAFTATGNAHSILVNRISYLLDVRGPSEPVDTACSSSLVAVHRAAEAIRSGACELAIAGGVNLLLSADTFVSAHRAGMLSPDGRCKTFSAAADGYVRGEGVGAIVLKPLAAAERDGDAVLAVLRGTAENHGGRANSLTAPNADAQAELVRTALAGLDPRTVGYVEAHGTGTALGDPVEVRALRSAFGSSEAGRTGLGSVKANIGHLEAAAGIAGLLKVLLAMRHGVLPATPISGELNPHLRLDDGPFRIVRETERWEPVRDRTGGVAPLRAGVSSFGFGGANAHVVLEQHVTAERPDAGGPVLVPLSARTDAQLRDVARNLLAHLENSATSEPLASLAWTLQSGRVALDERVGWVVRSRAALVERLGEFLNGELSGGVRGRVSRRPGGLAERPAGPDEQRALESGDLTTALTAWAEGAVIDWRVLHGEHPPGRAHLPTYPFERERYWIPGENDGAAENIAEPVGEAAHAELPARAGETGVGTTLLMPSWTPRPASADRTAPAERVVITCGQVGADLQIARARHLRATSEKSRADGRFTDLSRQVFEAVRDLEPENSALVQVVTTAEDATGPGLAALLRTAEQENPRLTGQVLVLPADTTAEAVRTALDENVTSTDDLVLHRDGVRHVRTWHRADPAARRSGPPWRSGGVYLITGGARGVGAEVARHVAGSVSEPVLVLAGRSAPDAGVSELLDELRAAGATADYRQADVSRWEETRHLVASVRAEAGALHGVVHSAGVVRDAALVRKTAEDWDAVLAPKVSGLVHLDRATAQLPLDFLLAFSSGAGITGNAGQADYAAANAFTDAYAALRAAERPGRTASIAWPLWRDGGMAVDAAAREKLWRSRGLVPMDTTDGLAALDAACALDTPQVWVHHGDLDRAPGAVAAPATADDGLRRAVQRKLVELFAETTKLPATGVDPDRELAAMGLDSIMVVQLNRELARGFDGLPTTLFYEFPALSELAAHLACERTAEAAAWTGHHPAPAARPVEQPPRTVPVTASERPAEPASAEEPIAIIGLSGRYPRARNLPEFWDNLRSGRTCTGEVPADRWPLEGFYEPDPKTAIETGRSYSKWGGFLDGFAEFDPRFFRIAPRDAYAMDPQERLFVQAAWEVLEDAGYTRELLAERHSRDVGVFAGVTKSGHARHGAGLLPSGEAVVPGLSFASLSARTSHVLDLRGPSITLDTMCSASLTAVHEACEHLRRGSCEIAIAGGANVYAHPLDYVELCRSQMLSAGPECRSFGAGADGFVPGEGVGAVLLKPLSRALADGDRVEAVILGSSANHGGGVNGYTVPNPAAQAELVRAALARAGISARDVGCVEAHGTGTELGDPIEIAGLTKAFGADTGELGFCALSSVKSGIGHLEAAAGIAGLTKAVLQLRHRTLVPSLHADEPNPGISFERTPFFLQRETREWRSDRPRIAAVSSFGAGGSNAHVIVAEHVPEPEPPAGPGEQLVVLSARTEEELRRAAGRLLSHLEGAEPDLAALARTLRTGREAMAERLAVVVSSTEQLRQVLGRVAEGDASGAHRGTADRPRGALAVISGDPELREQLVRRWAATGELDKLAALWVDGVRLDWRALDGSGTRPPRPISLPTYPFSRERYWIGDLPPAAAPGADPGPEARAAEPVAAAVPDAAPAGTEDSASAPDFSARPEADAPPRLEVVIPRLVREKLAGALAMRPDEIDGAHAFADYGLDSILGVRVVHELNDALSLELSTNALYDFSSADRLVEHLLTEHAADIRLTQAEPAPGSAPAPQTAPETGSATVEPVSVSESSTSDTERRTAPADREPIAVVGMSGRFAGSADLDELWEHLAAGHDLVTPVTRWDLGDTGEQDSPRCEHGSFVDGIDEFDPLFFTISGVEAAVMDPQQRLLLEESWKALEDAGYAGTMGRRRCGVYVGAWAGDYQDLLADESPAQTLWGNMTSVIPSRVSYFLDLRGPAIAVDTSCSSSLVAIDLACKDLRAGETSMALAGGVFLQSTPRLYRLAGRAGMLSPTGRCRTFDHRADGFVPGEGVGVLVLKRLSDALADGDHVHGVIRGSGVGQDGATNGITAPSSVSQERLLREVHEESGVDVERIGVVEAHGTGTPLGDPIEFQALQRAFRARTDRSGYCAVGSIKSNIGHAQFAAGVAGVFKVLLSMRHEQIPAALHFERANAAIPLEGSPFYVNTRTHKWETSDAGPRCGVVSSFGASGTNAHVVLEEAPPPRRAAAPQRAAHLVVLSARSREQLAAQVARLAAHCRREPSVDLGDLAHTLLAGRAHFEHRFACVAGDVAELIEALDGGLDSPRGRTGRKQRAMDAAEQLRCCREADGAALRSELDVLAEHYVAGAELDPAELFPAGAHLRVPLPTYPFARERYWPEPRDERGGAENRITARESRRTEFVVTGAEPHVRDHRVHGTRVLPGVAYLEQARQAGERALGAEPVLRDVTWVRPLTVEGGPVPAEVRVEPAGSGFTFEIAAVTGGERAVHCAGRLARGSGAAPEPVDLAALRAECPTPVSAERIREALAAMGIEHGPALRAVTVAHVGRGVVLAELRAPANPAALDPALLDSAIQASIALQLAEGAAATTTAVPFALESVERFGPLDERMWAVVRASGEPGPLSRLDVDLVDASGVVRVRMSGYTSRLAPAPERPEAPEQAVPALFEPVWEPVREDEFGTPAPAAADRVLVVGGTERQRAAVAAAHPAALGWNLPSTAEVDEVAEALAAIGPIDHLIWLAPEAPLPPTGAAALTGAQETGVLAAFRMLKALLRAGSDSRELGITLLTRRAVPTCPDDPVEPAHAGLHGLFGSTAREYPHWQVRRADIEGADVDGDEWPADLTTLPGSPDDVWVRRNGQWLRRRLVPAESAAAPAETYRRDAVFVVIGGAGGLGAEWTRHVVEHYGATVVWIGRRERDEEIERKLASIPGEVHYLTADATDPVALRAAREQIIARCGPIRGLVQAALVLRDQSLARMSERDFRAGLAAKVDAGAAAAEVFGDDPLDFALFFSSLQSFTTAAGQSNYAAGCLFADSYAHHLAQHWSCPVKVVHWGWWGSVGSVSTEFFARRMRGWGLRSIEPAEGMAALDELFAATQRQLSYIGTTRPDALAVVDPGTRSTAYARTSGRVDPDLLRSRGALGDGPLLEFLAQWRSTERDPLLARVLRAHLAELGITETAADADVVALRDRAGIREQYTSWLEHALRAAPDSVEPLSEVTREWQRRAAEWAQDPDKAAEIRLVSATIAELPAILTGRTLATDVLFPRGSVELVEGCYRDNRLADAFNRALRDAAVAVVAERVRREPGARLRILEIGAGTGGTSAGMFTALRPYQDSIETYTYTDLSKAFLNHARTAYGPDVPYLECALFDAERPLTGQGIEPGSYDLVIAANVLHATRDTRNTLRNAKAALRDGGWLLLNELAAFDVFTHLTFGLLDGWWLFEDTALRVPGSPALSPESWRGVLAGEGFSAVVQVLPEALALGQQIIAAESDGIARQRLVEGEEPPAAPPRPAHGGTPAIAVEPGPAATPLGGDTPAGPPRRVIETGTAEPSGDLVRNLRERAAEVLHLPVDRIDPAVPLVDYGLDSILVLQLVNAVRGDLPEVSPAMVFDAGSIDGLAALAPGGPELDQPHAAAPDLAEKIRRQAASVLGVPADRIDPAVPLVDYGLDSIL</sequence>
<feature type="domain" description="Carrier" evidence="11">
    <location>
        <begin position="2336"/>
        <end position="2413"/>
    </location>
</feature>
<dbReference type="PROSITE" id="PS52004">
    <property type="entry name" value="KS3_2"/>
    <property type="match status" value="5"/>
</dbReference>
<dbReference type="Pfam" id="PF08659">
    <property type="entry name" value="KR"/>
    <property type="match status" value="3"/>
</dbReference>
<evidence type="ECO:0000259" key="13">
    <source>
        <dbReference type="PROSITE" id="PS52019"/>
    </source>
</evidence>
<keyword evidence="15" id="KW-1185">Reference proteome</keyword>
<keyword evidence="8" id="KW-0511">Multifunctional enzyme</keyword>
<dbReference type="CDD" id="cd00833">
    <property type="entry name" value="PKS"/>
    <property type="match status" value="5"/>
</dbReference>
<dbReference type="Gene3D" id="3.40.47.10">
    <property type="match status" value="5"/>
</dbReference>
<feature type="region of interest" description="Disordered" evidence="10">
    <location>
        <begin position="2316"/>
        <end position="2338"/>
    </location>
</feature>
<dbReference type="InterPro" id="IPR013217">
    <property type="entry name" value="Methyltransf_12"/>
</dbReference>
<feature type="domain" description="PKS/mFAS DH" evidence="13">
    <location>
        <begin position="598"/>
        <end position="873"/>
    </location>
</feature>
<evidence type="ECO:0000256" key="7">
    <source>
        <dbReference type="ARBA" id="ARBA00022737"/>
    </source>
</evidence>
<dbReference type="Gene3D" id="3.40.50.150">
    <property type="entry name" value="Vaccinia Virus protein VP39"/>
    <property type="match status" value="1"/>
</dbReference>
<evidence type="ECO:0000256" key="4">
    <source>
        <dbReference type="ARBA" id="ARBA00022490"/>
    </source>
</evidence>
<dbReference type="InterPro" id="IPR032821">
    <property type="entry name" value="PKS_assoc"/>
</dbReference>
<reference evidence="14 15" key="1">
    <citation type="submission" date="2023-04" db="EMBL/GenBank/DDBJ databases">
        <title>Draft genome sequence of Saccharopolyspora sp. TS4A08 isolated from sweet potato rhizospheric soil.</title>
        <authorList>
            <person name="Suksaard P."/>
            <person name="Duangmal K."/>
        </authorList>
    </citation>
    <scope>NUCLEOTIDE SEQUENCE [LARGE SCALE GENOMIC DNA]</scope>
    <source>
        <strain evidence="14 15">TS4A08</strain>
    </source>
</reference>
<dbReference type="Gene3D" id="1.10.1200.10">
    <property type="entry name" value="ACP-like"/>
    <property type="match status" value="5"/>
</dbReference>
<feature type="region of interest" description="N-terminal hotdog fold" evidence="9">
    <location>
        <begin position="598"/>
        <end position="718"/>
    </location>
</feature>
<dbReference type="Pfam" id="PF14765">
    <property type="entry name" value="PS-DH"/>
    <property type="match status" value="2"/>
</dbReference>
<dbReference type="SUPFAM" id="SSF53335">
    <property type="entry name" value="S-adenosyl-L-methionine-dependent methyltransferases"/>
    <property type="match status" value="1"/>
</dbReference>
<dbReference type="Pfam" id="PF16197">
    <property type="entry name" value="KAsynt_C_assoc"/>
    <property type="match status" value="1"/>
</dbReference>
<dbReference type="EMBL" id="JASAOF010000023">
    <property type="protein sequence ID" value="MDI2032026.1"/>
    <property type="molecule type" value="Genomic_DNA"/>
</dbReference>
<dbReference type="PANTHER" id="PTHR43775">
    <property type="entry name" value="FATTY ACID SYNTHASE"/>
    <property type="match status" value="1"/>
</dbReference>
<dbReference type="InterPro" id="IPR020807">
    <property type="entry name" value="PKS_DH"/>
</dbReference>
<dbReference type="Pfam" id="PF00550">
    <property type="entry name" value="PP-binding"/>
    <property type="match status" value="6"/>
</dbReference>
<keyword evidence="6" id="KW-0808">Transferase</keyword>
<comment type="subcellular location">
    <subcellularLocation>
        <location evidence="1">Cytoplasm</location>
    </subcellularLocation>
</comment>
<dbReference type="InterPro" id="IPR049551">
    <property type="entry name" value="PKS_DH_C"/>
</dbReference>
<dbReference type="Gene3D" id="3.10.129.110">
    <property type="entry name" value="Polyketide synthase dehydratase"/>
    <property type="match status" value="3"/>
</dbReference>
<feature type="compositionally biased region" description="Basic and acidic residues" evidence="10">
    <location>
        <begin position="4375"/>
        <end position="4387"/>
    </location>
</feature>
<proteinExistence type="predicted"/>
<dbReference type="RefSeq" id="WP_281458286.1">
    <property type="nucleotide sequence ID" value="NZ_JASAOF010000023.1"/>
</dbReference>
<dbReference type="Pfam" id="PF21089">
    <property type="entry name" value="PKS_DH_N"/>
    <property type="match status" value="2"/>
</dbReference>
<feature type="domain" description="Carrier" evidence="11">
    <location>
        <begin position="6207"/>
        <end position="6246"/>
    </location>
</feature>
<dbReference type="SMART" id="SM00826">
    <property type="entry name" value="PKS_DH"/>
    <property type="match status" value="2"/>
</dbReference>
<keyword evidence="5" id="KW-0597">Phosphoprotein</keyword>
<keyword evidence="3" id="KW-0596">Phosphopantetheine</keyword>
<comment type="pathway">
    <text evidence="2">Antibiotic biosynthesis.</text>
</comment>
<dbReference type="InterPro" id="IPR020806">
    <property type="entry name" value="PKS_PP-bd"/>
</dbReference>
<dbReference type="InterPro" id="IPR036736">
    <property type="entry name" value="ACP-like_sf"/>
</dbReference>
<evidence type="ECO:0000256" key="9">
    <source>
        <dbReference type="PROSITE-ProRule" id="PRU01363"/>
    </source>
</evidence>
<dbReference type="InterPro" id="IPR036291">
    <property type="entry name" value="NAD(P)-bd_dom_sf"/>
</dbReference>
<evidence type="ECO:0000256" key="10">
    <source>
        <dbReference type="SAM" id="MobiDB-lite"/>
    </source>
</evidence>
<feature type="domain" description="Ketosynthase family 3 (KS3)" evidence="12">
    <location>
        <begin position="6"/>
        <end position="436"/>
    </location>
</feature>
<dbReference type="PROSITE" id="PS50075">
    <property type="entry name" value="CARRIER"/>
    <property type="match status" value="6"/>
</dbReference>
<keyword evidence="4" id="KW-0963">Cytoplasm</keyword>
<dbReference type="PROSITE" id="PS00012">
    <property type="entry name" value="PHOSPHOPANTETHEINE"/>
    <property type="match status" value="4"/>
</dbReference>
<dbReference type="InterPro" id="IPR029063">
    <property type="entry name" value="SAM-dependent_MTases_sf"/>
</dbReference>
<dbReference type="Pfam" id="PF22621">
    <property type="entry name" value="CurL-like_PKS_C"/>
    <property type="match status" value="1"/>
</dbReference>
<evidence type="ECO:0000259" key="12">
    <source>
        <dbReference type="PROSITE" id="PS52004"/>
    </source>
</evidence>
<feature type="region of interest" description="Disordered" evidence="10">
    <location>
        <begin position="4206"/>
        <end position="4253"/>
    </location>
</feature>
<dbReference type="InterPro" id="IPR014031">
    <property type="entry name" value="Ketoacyl_synth_C"/>
</dbReference>
<dbReference type="PROSITE" id="PS00606">
    <property type="entry name" value="KS3_1"/>
    <property type="match status" value="1"/>
</dbReference>
<dbReference type="InterPro" id="IPR054514">
    <property type="entry name" value="RhiE-like_linker"/>
</dbReference>
<feature type="compositionally biased region" description="Low complexity" evidence="10">
    <location>
        <begin position="4206"/>
        <end position="4235"/>
    </location>
</feature>
<dbReference type="InterPro" id="IPR013968">
    <property type="entry name" value="PKS_KR"/>
</dbReference>
<dbReference type="SUPFAM" id="SSF47336">
    <property type="entry name" value="ACP-like"/>
    <property type="match status" value="6"/>
</dbReference>
<evidence type="ECO:0000313" key="15">
    <source>
        <dbReference type="Proteomes" id="UP001237595"/>
    </source>
</evidence>
<organism evidence="14 15">
    <name type="scientific">Saccharopolyspora ipomoeae</name>
    <dbReference type="NCBI Taxonomy" id="3042027"/>
    <lineage>
        <taxon>Bacteria</taxon>
        <taxon>Bacillati</taxon>
        <taxon>Actinomycetota</taxon>
        <taxon>Actinomycetes</taxon>
        <taxon>Pseudonocardiales</taxon>
        <taxon>Pseudonocardiaceae</taxon>
        <taxon>Saccharopolyspora</taxon>
    </lineage>
</organism>
<feature type="domain" description="Ketosynthase family 3 (KS3)" evidence="12">
    <location>
        <begin position="3608"/>
        <end position="4036"/>
    </location>
</feature>
<name>A0ABT6PVJ4_9PSEU</name>
<dbReference type="Pfam" id="PF22336">
    <property type="entry name" value="RhiE-like_linker"/>
    <property type="match status" value="3"/>
</dbReference>
<feature type="compositionally biased region" description="Low complexity" evidence="10">
    <location>
        <begin position="4360"/>
        <end position="4374"/>
    </location>
</feature>
<feature type="region of interest" description="C-terminal hotdog fold" evidence="9">
    <location>
        <begin position="732"/>
        <end position="873"/>
    </location>
</feature>
<feature type="region of interest" description="N-terminal hotdog fold" evidence="9">
    <location>
        <begin position="4960"/>
        <end position="5079"/>
    </location>
</feature>
<dbReference type="Proteomes" id="UP001237595">
    <property type="component" value="Unassembled WGS sequence"/>
</dbReference>
<feature type="region of interest" description="Disordered" evidence="10">
    <location>
        <begin position="6077"/>
        <end position="6114"/>
    </location>
</feature>
<feature type="domain" description="Ketosynthase family 3 (KS3)" evidence="12">
    <location>
        <begin position="2466"/>
        <end position="2887"/>
    </location>
</feature>
<evidence type="ECO:0000256" key="1">
    <source>
        <dbReference type="ARBA" id="ARBA00004496"/>
    </source>
</evidence>
<dbReference type="Pfam" id="PF02801">
    <property type="entry name" value="Ketoacyl-synt_C"/>
    <property type="match status" value="5"/>
</dbReference>
<feature type="region of interest" description="C-terminal hotdog fold" evidence="9">
    <location>
        <begin position="5093"/>
        <end position="5232"/>
    </location>
</feature>
<dbReference type="InterPro" id="IPR050091">
    <property type="entry name" value="PKS_NRPS_Biosynth_Enz"/>
</dbReference>
<dbReference type="InterPro" id="IPR009081">
    <property type="entry name" value="PP-bd_ACP"/>
</dbReference>
<feature type="region of interest" description="Disordered" evidence="10">
    <location>
        <begin position="1383"/>
        <end position="1423"/>
    </location>
</feature>
<dbReference type="Pfam" id="PF08242">
    <property type="entry name" value="Methyltransf_12"/>
    <property type="match status" value="1"/>
</dbReference>
<evidence type="ECO:0000256" key="5">
    <source>
        <dbReference type="ARBA" id="ARBA00022553"/>
    </source>
</evidence>
<feature type="domain" description="Carrier" evidence="11">
    <location>
        <begin position="3491"/>
        <end position="3567"/>
    </location>
</feature>
<evidence type="ECO:0000256" key="3">
    <source>
        <dbReference type="ARBA" id="ARBA00022450"/>
    </source>
</evidence>
<feature type="non-terminal residue" evidence="14">
    <location>
        <position position="6246"/>
    </location>
</feature>
<feature type="domain" description="Ketosynthase family 3 (KS3)" evidence="12">
    <location>
        <begin position="4385"/>
        <end position="4799"/>
    </location>
</feature>
<feature type="active site" description="Proton donor; for dehydratase activity" evidence="9">
    <location>
        <position position="5148"/>
    </location>
</feature>
<feature type="region of interest" description="Disordered" evidence="10">
    <location>
        <begin position="2979"/>
        <end position="2998"/>
    </location>
</feature>
<evidence type="ECO:0000256" key="8">
    <source>
        <dbReference type="ARBA" id="ARBA00023268"/>
    </source>
</evidence>
<dbReference type="InterPro" id="IPR049552">
    <property type="entry name" value="PKS_DH_N"/>
</dbReference>
<dbReference type="SMART" id="SM00825">
    <property type="entry name" value="PKS_KS"/>
    <property type="match status" value="5"/>
</dbReference>
<gene>
    <name evidence="14" type="ORF">QFW96_25620</name>
</gene>
<feature type="domain" description="Ketosynthase family 3 (KS3)" evidence="12">
    <location>
        <begin position="1427"/>
        <end position="1863"/>
    </location>
</feature>
<dbReference type="SUPFAM" id="SSF51735">
    <property type="entry name" value="NAD(P)-binding Rossmann-fold domains"/>
    <property type="match status" value="4"/>
</dbReference>
<dbReference type="PANTHER" id="PTHR43775:SF37">
    <property type="entry name" value="SI:DKEY-61P9.11"/>
    <property type="match status" value="1"/>
</dbReference>